<dbReference type="EMBL" id="CP000438">
    <property type="protein sequence ID" value="ABJ14010.1"/>
    <property type="molecule type" value="Genomic_DNA"/>
</dbReference>
<dbReference type="Proteomes" id="UP000000653">
    <property type="component" value="Chromosome"/>
</dbReference>
<dbReference type="BioCyc" id="PAER208963:G1G74-5180-MONOMER"/>
<evidence type="ECO:0000313" key="2">
    <source>
        <dbReference type="EMBL" id="ABJ14010.1"/>
    </source>
</evidence>
<dbReference type="AlphaFoldDB" id="A0A0H2ZHJ6"/>
<feature type="domain" description="NAD-dependent epimerase/dehydratase" evidence="1">
    <location>
        <begin position="17"/>
        <end position="238"/>
    </location>
</feature>
<dbReference type="Gene3D" id="3.40.50.720">
    <property type="entry name" value="NAD(P)-binding Rossmann-like Domain"/>
    <property type="match status" value="1"/>
</dbReference>
<gene>
    <name evidence="2" type="ordered locus">PA14_61280</name>
</gene>
<dbReference type="RefSeq" id="WP_003121034.1">
    <property type="nucleotide sequence ID" value="NC_008463.1"/>
</dbReference>
<dbReference type="SUPFAM" id="SSF51735">
    <property type="entry name" value="NAD(P)-binding Rossmann-fold domains"/>
    <property type="match status" value="1"/>
</dbReference>
<dbReference type="InterPro" id="IPR001509">
    <property type="entry name" value="Epimerase_deHydtase"/>
</dbReference>
<dbReference type="PANTHER" id="PTHR48079">
    <property type="entry name" value="PROTEIN YEEZ"/>
    <property type="match status" value="1"/>
</dbReference>
<name>A0A0H2ZHJ6_PSEAB</name>
<dbReference type="HOGENOM" id="CLU_007383_6_0_6"/>
<organism evidence="2 3">
    <name type="scientific">Pseudomonas aeruginosa (strain UCBPP-PA14)</name>
    <dbReference type="NCBI Taxonomy" id="208963"/>
    <lineage>
        <taxon>Bacteria</taxon>
        <taxon>Pseudomonadati</taxon>
        <taxon>Pseudomonadota</taxon>
        <taxon>Gammaproteobacteria</taxon>
        <taxon>Pseudomonadales</taxon>
        <taxon>Pseudomonadaceae</taxon>
        <taxon>Pseudomonas</taxon>
    </lineage>
</organism>
<dbReference type="PANTHER" id="PTHR48079:SF6">
    <property type="entry name" value="NAD(P)-BINDING DOMAIN-CONTAINING PROTEIN-RELATED"/>
    <property type="match status" value="1"/>
</dbReference>
<protein>
    <submittedName>
        <fullName evidence="2">Putative epimerase</fullName>
    </submittedName>
</protein>
<dbReference type="InterPro" id="IPR051783">
    <property type="entry name" value="NAD(P)-dependent_oxidoreduct"/>
</dbReference>
<accession>A0A0H2ZHJ6</accession>
<proteinExistence type="predicted"/>
<dbReference type="GO" id="GO:0005737">
    <property type="term" value="C:cytoplasm"/>
    <property type="evidence" value="ECO:0007669"/>
    <property type="project" value="TreeGrafter"/>
</dbReference>
<dbReference type="GO" id="GO:0004029">
    <property type="term" value="F:aldehyde dehydrogenase (NAD+) activity"/>
    <property type="evidence" value="ECO:0007669"/>
    <property type="project" value="TreeGrafter"/>
</dbReference>
<dbReference type="InterPro" id="IPR036291">
    <property type="entry name" value="NAD(P)-bd_dom_sf"/>
</dbReference>
<reference evidence="2 3" key="1">
    <citation type="journal article" date="2006" name="Genome Biol.">
        <title>Genomic analysis reveals that Pseudomonas aeruginosa virulence is combinatorial.</title>
        <authorList>
            <person name="Lee D.G."/>
            <person name="Urbach J.M."/>
            <person name="Wu G."/>
            <person name="Liberati N.T."/>
            <person name="Feinbaum R.L."/>
            <person name="Miyata S."/>
            <person name="Diggins L.T."/>
            <person name="He J."/>
            <person name="Saucier M."/>
            <person name="Deziel E."/>
            <person name="Friedman L."/>
            <person name="Li L."/>
            <person name="Grills G."/>
            <person name="Montgomery K."/>
            <person name="Kucherlapati R."/>
            <person name="Rahme L.G."/>
            <person name="Ausubel F.M."/>
        </authorList>
    </citation>
    <scope>NUCLEOTIDE SEQUENCE [LARGE SCALE GENOMIC DNA]</scope>
    <source>
        <strain evidence="2 3">UCBPP-PA14</strain>
    </source>
</reference>
<evidence type="ECO:0000313" key="3">
    <source>
        <dbReference type="Proteomes" id="UP000000653"/>
    </source>
</evidence>
<dbReference type="Pfam" id="PF01370">
    <property type="entry name" value="Epimerase"/>
    <property type="match status" value="1"/>
</dbReference>
<evidence type="ECO:0000259" key="1">
    <source>
        <dbReference type="Pfam" id="PF01370"/>
    </source>
</evidence>
<sequence>MDEQPLSRPGAHVKYAVLGATGLLGHHAARAIRAAGHDLVLIHRPSSQIQRLAYLEPECRVAEMLDHAGLERALRGLDGVIFSAGYYPSRPRRWQEEVASALGQTNPFYAACLQARVPRILYVGSAYAMPRHPQGLPGHEGLFYDSLPSGKSSYVLCKWALDEQAREQARNGLPVVIGIPGMVLGELDIGPTTGRVITAIGNGEMTHYVAGQRNVIDAAEAGRGLLMALERGRIGERYLLTGHNLEMADLTRRIAELLGQPAPQPMSMAMARALATLGRLRYRVSGQLPLLDETAIEVMAGGQFLDGRKAREELGFFSTTALDDTLLRAIDWFRDNGYFNA</sequence>
<dbReference type="SMR" id="A0A0H2ZHJ6"/>
<dbReference type="KEGG" id="pau:PA14_61280"/>